<feature type="region of interest" description="Disordered" evidence="1">
    <location>
        <begin position="1"/>
        <end position="40"/>
    </location>
</feature>
<dbReference type="InterPro" id="IPR023375">
    <property type="entry name" value="ADC_dom_sf"/>
</dbReference>
<dbReference type="Pfam" id="PF06314">
    <property type="entry name" value="ADC"/>
    <property type="match status" value="1"/>
</dbReference>
<dbReference type="PANTHER" id="PTHR40518:SF1">
    <property type="entry name" value="ACETOACETATE DECARBOXYLASE"/>
    <property type="match status" value="1"/>
</dbReference>
<evidence type="ECO:0000313" key="2">
    <source>
        <dbReference type="EMBL" id="PJZ67175.1"/>
    </source>
</evidence>
<name>A0A2M9ZFJ8_9LEPT</name>
<dbReference type="RefSeq" id="WP_100757707.1">
    <property type="nucleotide sequence ID" value="NZ_NPDT01000001.1"/>
</dbReference>
<dbReference type="GO" id="GO:0016829">
    <property type="term" value="F:lyase activity"/>
    <property type="evidence" value="ECO:0007669"/>
    <property type="project" value="InterPro"/>
</dbReference>
<dbReference type="AlphaFoldDB" id="A0A2M9ZFJ8"/>
<evidence type="ECO:0000313" key="3">
    <source>
        <dbReference type="Proteomes" id="UP000231912"/>
    </source>
</evidence>
<dbReference type="EMBL" id="NPDT01000001">
    <property type="protein sequence ID" value="PJZ67175.1"/>
    <property type="molecule type" value="Genomic_DNA"/>
</dbReference>
<dbReference type="SUPFAM" id="SSF160104">
    <property type="entry name" value="Acetoacetate decarboxylase-like"/>
    <property type="match status" value="1"/>
</dbReference>
<reference evidence="2 3" key="1">
    <citation type="submission" date="2017-07" db="EMBL/GenBank/DDBJ databases">
        <title>Leptospira spp. isolated from tropical soils.</title>
        <authorList>
            <person name="Thibeaux R."/>
            <person name="Iraola G."/>
            <person name="Ferres I."/>
            <person name="Bierque E."/>
            <person name="Girault D."/>
            <person name="Soupe-Gilbert M.-E."/>
            <person name="Picardeau M."/>
            <person name="Goarant C."/>
        </authorList>
    </citation>
    <scope>NUCLEOTIDE SEQUENCE [LARGE SCALE GENOMIC DNA]</scope>
    <source>
        <strain evidence="2 3">FH2-C-A2</strain>
    </source>
</reference>
<evidence type="ECO:0000256" key="1">
    <source>
        <dbReference type="SAM" id="MobiDB-lite"/>
    </source>
</evidence>
<proteinExistence type="predicted"/>
<dbReference type="InterPro" id="IPR010451">
    <property type="entry name" value="Acetoacetate_decarboxylase"/>
</dbReference>
<organism evidence="2 3">
    <name type="scientific">Leptospira wolffii</name>
    <dbReference type="NCBI Taxonomy" id="409998"/>
    <lineage>
        <taxon>Bacteria</taxon>
        <taxon>Pseudomonadati</taxon>
        <taxon>Spirochaetota</taxon>
        <taxon>Spirochaetia</taxon>
        <taxon>Leptospirales</taxon>
        <taxon>Leptospiraceae</taxon>
        <taxon>Leptospira</taxon>
    </lineage>
</organism>
<gene>
    <name evidence="2" type="ORF">CH371_03675</name>
</gene>
<dbReference type="Proteomes" id="UP000231912">
    <property type="component" value="Unassembled WGS sequence"/>
</dbReference>
<dbReference type="PANTHER" id="PTHR40518">
    <property type="entry name" value="ACETOACETATE DECARBOXYLASE"/>
    <property type="match status" value="1"/>
</dbReference>
<sequence>MKSTGNTKTKPKKKTVGLPQKAAKTASKSPKKATDTNRKIASLSRGHFPAPWNLTGEGFLFPLFGRKSYNSEMGFFDDEDRKSYRGGLGSLMLVNYERSDVGPYYELLYIPGNFDYKDRNYKRITRIFVSSQTSVEEGIRNWAIPKERADFKWEKKGPFTHIEVSRNGKTFFKISIRTLGFGFPVTTSVLPYVLLQKAEDGSRLSTAFIGKGKGKFARIESIWTDESVFPDFIKGGGFKTGIGASPFDLVFPVAEIVD</sequence>
<protein>
    <submittedName>
        <fullName evidence="2">Acetoacetate decarboxylase</fullName>
    </submittedName>
</protein>
<comment type="caution">
    <text evidence="2">The sequence shown here is derived from an EMBL/GenBank/DDBJ whole genome shotgun (WGS) entry which is preliminary data.</text>
</comment>
<dbReference type="Gene3D" id="2.40.400.10">
    <property type="entry name" value="Acetoacetate decarboxylase-like"/>
    <property type="match status" value="1"/>
</dbReference>
<accession>A0A2M9ZFJ8</accession>